<gene>
    <name evidence="2" type="ORF">SacxiDRAFT_1795</name>
</gene>
<dbReference type="EMBL" id="JH636049">
    <property type="protein sequence ID" value="EID54037.1"/>
    <property type="molecule type" value="Genomic_DNA"/>
</dbReference>
<feature type="transmembrane region" description="Helical" evidence="1">
    <location>
        <begin position="407"/>
        <end position="427"/>
    </location>
</feature>
<dbReference type="AlphaFoldDB" id="I0V1N4"/>
<sequence>MEQPRSTAVPIGPPGALEREESKRRGLRRMKLVALSFLLGATVIFLLTSWAQAEGWPAWVGYVRAAAEAGMVGALADWFAVTALFRYPLGLKIPHTAIIPNKKDVLGGSLGDFVGTNFLSEPVVRDKLRRVETSRRAGEWLSTRDNADRVTAELATVVRGVVTVLRDEDVQAVMEQAVVKRVLDRQWGPPLGKLLRQVLADGAHYRLVDLVVDRVYEWVRDNHDTVLRVVSDRAPSWSPRFVDTMLADRVYGEVLSFTWAVKTDVNHPMRLALDRFLVEFAGDLEKDPDTMARAEAVKQQLVEHPEVRKVIDSAWTTAKEMLLTAAEDPSSELRRRVSTGLASLGERLQSDAALAAKVDGWVEGTAAYVVTHYSEEITTIITDTVERWDADETSRKIELQVGRDLQFIRINGTVVGALAGLAIYSVAQALF</sequence>
<accession>I0V1N4</accession>
<keyword evidence="3" id="KW-1185">Reference proteome</keyword>
<dbReference type="eggNOG" id="COG2733">
    <property type="taxonomic scope" value="Bacteria"/>
</dbReference>
<evidence type="ECO:0000256" key="1">
    <source>
        <dbReference type="SAM" id="Phobius"/>
    </source>
</evidence>
<dbReference type="GO" id="GO:0005886">
    <property type="term" value="C:plasma membrane"/>
    <property type="evidence" value="ECO:0007669"/>
    <property type="project" value="TreeGrafter"/>
</dbReference>
<keyword evidence="1" id="KW-0472">Membrane</keyword>
<dbReference type="PANTHER" id="PTHR38442">
    <property type="entry name" value="INNER MEMBRANE PROTEIN-RELATED"/>
    <property type="match status" value="1"/>
</dbReference>
<dbReference type="OrthoDB" id="9769590at2"/>
<dbReference type="STRING" id="882086.SacxiDRAFT_1795"/>
<organism evidence="2 3">
    <name type="scientific">Saccharomonospora xinjiangensis XJ-54</name>
    <dbReference type="NCBI Taxonomy" id="882086"/>
    <lineage>
        <taxon>Bacteria</taxon>
        <taxon>Bacillati</taxon>
        <taxon>Actinomycetota</taxon>
        <taxon>Actinomycetes</taxon>
        <taxon>Pseudonocardiales</taxon>
        <taxon>Pseudonocardiaceae</taxon>
        <taxon>Saccharomonospora</taxon>
    </lineage>
</organism>
<protein>
    <submittedName>
        <fullName evidence="2">Putative membrane protein</fullName>
    </submittedName>
</protein>
<evidence type="ECO:0000313" key="2">
    <source>
        <dbReference type="EMBL" id="EID54037.1"/>
    </source>
</evidence>
<proteinExistence type="predicted"/>
<evidence type="ECO:0000313" key="3">
    <source>
        <dbReference type="Proteomes" id="UP000004691"/>
    </source>
</evidence>
<reference evidence="2 3" key="1">
    <citation type="submission" date="2012-01" db="EMBL/GenBank/DDBJ databases">
        <title>Improved High-Quality Draft sequence of Saccharomonospora xinjiangensis XJ-54.</title>
        <authorList>
            <consortium name="US DOE Joint Genome Institute"/>
            <person name="Lucas S."/>
            <person name="Han J."/>
            <person name="Lapidus A."/>
            <person name="Cheng J.-F."/>
            <person name="Goodwin L."/>
            <person name="Pitluck S."/>
            <person name="Peters L."/>
            <person name="Mikhailova N."/>
            <person name="Teshima H."/>
            <person name="Detter J.C."/>
            <person name="Han C."/>
            <person name="Tapia R."/>
            <person name="Land M."/>
            <person name="Hauser L."/>
            <person name="Kyrpides N."/>
            <person name="Ivanova N."/>
            <person name="Pagani I."/>
            <person name="Brambilla E.-M."/>
            <person name="Klenk H.-P."/>
            <person name="Woyke T."/>
        </authorList>
    </citation>
    <scope>NUCLEOTIDE SEQUENCE [LARGE SCALE GENOMIC DNA]</scope>
    <source>
        <strain evidence="2 3">XJ-54</strain>
    </source>
</reference>
<dbReference type="Pfam" id="PF04286">
    <property type="entry name" value="DUF445"/>
    <property type="match status" value="1"/>
</dbReference>
<dbReference type="InterPro" id="IPR007383">
    <property type="entry name" value="DUF445"/>
</dbReference>
<dbReference type="Proteomes" id="UP000004691">
    <property type="component" value="Unassembled WGS sequence"/>
</dbReference>
<keyword evidence="1" id="KW-0812">Transmembrane</keyword>
<name>I0V1N4_9PSEU</name>
<feature type="transmembrane region" description="Helical" evidence="1">
    <location>
        <begin position="65"/>
        <end position="85"/>
    </location>
</feature>
<dbReference type="RefSeq" id="WP_006238186.1">
    <property type="nucleotide sequence ID" value="NZ_JH636049.1"/>
</dbReference>
<keyword evidence="1" id="KW-1133">Transmembrane helix</keyword>
<feature type="transmembrane region" description="Helical" evidence="1">
    <location>
        <begin position="32"/>
        <end position="53"/>
    </location>
</feature>
<dbReference type="PANTHER" id="PTHR38442:SF1">
    <property type="entry name" value="INNER MEMBRANE PROTEIN"/>
    <property type="match status" value="1"/>
</dbReference>
<dbReference type="HOGENOM" id="CLU_036718_0_0_11"/>